<dbReference type="EMBL" id="JBBWRZ010000003">
    <property type="protein sequence ID" value="KAK8240238.1"/>
    <property type="molecule type" value="Genomic_DNA"/>
</dbReference>
<evidence type="ECO:0000313" key="2">
    <source>
        <dbReference type="Proteomes" id="UP001492380"/>
    </source>
</evidence>
<proteinExistence type="predicted"/>
<dbReference type="Proteomes" id="UP001492380">
    <property type="component" value="Unassembled WGS sequence"/>
</dbReference>
<evidence type="ECO:0008006" key="3">
    <source>
        <dbReference type="Google" id="ProtNLM"/>
    </source>
</evidence>
<evidence type="ECO:0000313" key="1">
    <source>
        <dbReference type="EMBL" id="KAK8240238.1"/>
    </source>
</evidence>
<name>A0ABR1YVK8_9PEZI</name>
<accession>A0ABR1YVK8</accession>
<protein>
    <recommendedName>
        <fullName evidence="3">Secreted protein</fullName>
    </recommendedName>
</protein>
<gene>
    <name evidence="1" type="ORF">HDK90DRAFT_177005</name>
</gene>
<keyword evidence="2" id="KW-1185">Reference proteome</keyword>
<organism evidence="1 2">
    <name type="scientific">Phyllosticta capitalensis</name>
    <dbReference type="NCBI Taxonomy" id="121624"/>
    <lineage>
        <taxon>Eukaryota</taxon>
        <taxon>Fungi</taxon>
        <taxon>Dikarya</taxon>
        <taxon>Ascomycota</taxon>
        <taxon>Pezizomycotina</taxon>
        <taxon>Dothideomycetes</taxon>
        <taxon>Dothideomycetes incertae sedis</taxon>
        <taxon>Botryosphaeriales</taxon>
        <taxon>Phyllostictaceae</taxon>
        <taxon>Phyllosticta</taxon>
    </lineage>
</organism>
<comment type="caution">
    <text evidence="1">The sequence shown here is derived from an EMBL/GenBank/DDBJ whole genome shotgun (WGS) entry which is preliminary data.</text>
</comment>
<sequence>MMVLSVVASRERLTFVAAVEPVAAAVRLQKNARTHSSCMDSKPTAHVLTVLRLLPPGSPAGAEDEATSEAVSLPSCWFWASRLLLLACGADGRRG</sequence>
<reference evidence="1 2" key="1">
    <citation type="submission" date="2024-04" db="EMBL/GenBank/DDBJ databases">
        <title>Phyllosticta paracitricarpa is synonymous to the EU quarantine fungus P. citricarpa based on phylogenomic analyses.</title>
        <authorList>
            <consortium name="Lawrence Berkeley National Laboratory"/>
            <person name="Van Ingen-Buijs V.A."/>
            <person name="Van Westerhoven A.C."/>
            <person name="Haridas S."/>
            <person name="Skiadas P."/>
            <person name="Martin F."/>
            <person name="Groenewald J.Z."/>
            <person name="Crous P.W."/>
            <person name="Seidl M.F."/>
        </authorList>
    </citation>
    <scope>NUCLEOTIDE SEQUENCE [LARGE SCALE GENOMIC DNA]</scope>
    <source>
        <strain evidence="1 2">CBS 123374</strain>
    </source>
</reference>